<dbReference type="GO" id="GO:0030150">
    <property type="term" value="P:protein import into mitochondrial matrix"/>
    <property type="evidence" value="ECO:0007669"/>
    <property type="project" value="InterPro"/>
</dbReference>
<evidence type="ECO:0000256" key="9">
    <source>
        <dbReference type="SAM" id="MobiDB-lite"/>
    </source>
</evidence>
<dbReference type="Gene3D" id="1.10.287.110">
    <property type="entry name" value="DnaJ domain"/>
    <property type="match status" value="1"/>
</dbReference>
<evidence type="ECO:0000256" key="1">
    <source>
        <dbReference type="ARBA" id="ARBA00004443"/>
    </source>
</evidence>
<dbReference type="OrthoDB" id="10262892at2759"/>
<keyword evidence="5" id="KW-0653">Protein transport</keyword>
<dbReference type="PANTHER" id="PTHR12388">
    <property type="entry name" value="MITOCHONDRIA ASSOCIATED GRANULOCYTE MACROPHAGE CSF SIGNALING MOLECULE"/>
    <property type="match status" value="1"/>
</dbReference>
<evidence type="ECO:0000313" key="10">
    <source>
        <dbReference type="Proteomes" id="UP001652661"/>
    </source>
</evidence>
<keyword evidence="10" id="KW-1185">Reference proteome</keyword>
<keyword evidence="8" id="KW-0472">Membrane</keyword>
<evidence type="ECO:0000313" key="11">
    <source>
        <dbReference type="RefSeq" id="XP_017018036.1"/>
    </source>
</evidence>
<dbReference type="OMA" id="QHLFRAN"/>
<accession>A0A6P4I5W3</accession>
<name>A0A6P4I5W3_DROKI</name>
<evidence type="ECO:0000256" key="3">
    <source>
        <dbReference type="ARBA" id="ARBA00022448"/>
    </source>
</evidence>
<protein>
    <submittedName>
        <fullName evidence="11">Mitochondrial import inner membrane translocase subunit Tim16</fullName>
    </submittedName>
</protein>
<keyword evidence="7" id="KW-0496">Mitochondrion</keyword>
<gene>
    <name evidence="11" type="primary">LOC108071723</name>
</gene>
<evidence type="ECO:0000256" key="4">
    <source>
        <dbReference type="ARBA" id="ARBA00022792"/>
    </source>
</evidence>
<keyword evidence="4" id="KW-0999">Mitochondrion inner membrane</keyword>
<keyword evidence="6" id="KW-0811">Translocation</keyword>
<dbReference type="InterPro" id="IPR005341">
    <property type="entry name" value="Tim16"/>
</dbReference>
<dbReference type="AlphaFoldDB" id="A0A6P4I5W3"/>
<dbReference type="InterPro" id="IPR036869">
    <property type="entry name" value="J_dom_sf"/>
</dbReference>
<sequence length="154" mass="16826">MARYLAKIIGLGAQAMGRALVKTVRQEIEAFNEAARLHQALNNNSNDAAVDDNKVNGMTLTEARQILNVKDLDDQKAIDTNYQHLFRANEKPSGGSFYLQSKVYRAKERIDQELVKLQTVFPGGIPPSSAAASIGAEAEAHFKATKPGPESRTD</sequence>
<dbReference type="FunFam" id="1.10.287.110:FF:000006">
    <property type="entry name" value="Import inner membrane translocase subunit TIM16"/>
    <property type="match status" value="1"/>
</dbReference>
<dbReference type="RefSeq" id="XP_017018036.1">
    <property type="nucleotide sequence ID" value="XM_017162547.3"/>
</dbReference>
<dbReference type="PANTHER" id="PTHR12388:SF0">
    <property type="entry name" value="MITOCHONDRIAL IMPORT INNER MEMBRANE TRANSLOCASE SUBUNIT TIM16"/>
    <property type="match status" value="1"/>
</dbReference>
<evidence type="ECO:0000256" key="2">
    <source>
        <dbReference type="ARBA" id="ARBA00008817"/>
    </source>
</evidence>
<evidence type="ECO:0000256" key="7">
    <source>
        <dbReference type="ARBA" id="ARBA00023128"/>
    </source>
</evidence>
<dbReference type="GeneID" id="108071723"/>
<keyword evidence="3" id="KW-0813">Transport</keyword>
<organism evidence="10 11">
    <name type="scientific">Drosophila kikkawai</name>
    <name type="common">Fruit fly</name>
    <dbReference type="NCBI Taxonomy" id="30033"/>
    <lineage>
        <taxon>Eukaryota</taxon>
        <taxon>Metazoa</taxon>
        <taxon>Ecdysozoa</taxon>
        <taxon>Arthropoda</taxon>
        <taxon>Hexapoda</taxon>
        <taxon>Insecta</taxon>
        <taxon>Pterygota</taxon>
        <taxon>Neoptera</taxon>
        <taxon>Endopterygota</taxon>
        <taxon>Diptera</taxon>
        <taxon>Brachycera</taxon>
        <taxon>Muscomorpha</taxon>
        <taxon>Ephydroidea</taxon>
        <taxon>Drosophilidae</taxon>
        <taxon>Drosophila</taxon>
        <taxon>Sophophora</taxon>
    </lineage>
</organism>
<dbReference type="Proteomes" id="UP001652661">
    <property type="component" value="Chromosome X"/>
</dbReference>
<dbReference type="GO" id="GO:0005744">
    <property type="term" value="C:TIM23 mitochondrial import inner membrane translocase complex"/>
    <property type="evidence" value="ECO:0007669"/>
    <property type="project" value="InterPro"/>
</dbReference>
<proteinExistence type="inferred from homology"/>
<comment type="subcellular location">
    <subcellularLocation>
        <location evidence="1">Mitochondrion inner membrane</location>
        <topology evidence="1">Peripheral membrane protein</topology>
        <orientation evidence="1">Matrix side</orientation>
    </subcellularLocation>
</comment>
<evidence type="ECO:0000256" key="5">
    <source>
        <dbReference type="ARBA" id="ARBA00022927"/>
    </source>
</evidence>
<comment type="similarity">
    <text evidence="2">Belongs to the TIM16/PAM16 family.</text>
</comment>
<evidence type="ECO:0000256" key="8">
    <source>
        <dbReference type="ARBA" id="ARBA00023136"/>
    </source>
</evidence>
<dbReference type="Pfam" id="PF03656">
    <property type="entry name" value="Pam16"/>
    <property type="match status" value="1"/>
</dbReference>
<evidence type="ECO:0000256" key="6">
    <source>
        <dbReference type="ARBA" id="ARBA00023010"/>
    </source>
</evidence>
<feature type="region of interest" description="Disordered" evidence="9">
    <location>
        <begin position="129"/>
        <end position="154"/>
    </location>
</feature>
<reference evidence="11" key="1">
    <citation type="submission" date="2025-08" db="UniProtKB">
        <authorList>
            <consortium name="RefSeq"/>
        </authorList>
    </citation>
    <scope>IDENTIFICATION</scope>
    <source>
        <strain evidence="11">14028-0561.14</strain>
        <tissue evidence="11">Whole fly</tissue>
    </source>
</reference>